<evidence type="ECO:0000313" key="3">
    <source>
        <dbReference type="Proteomes" id="UP001388673"/>
    </source>
</evidence>
<evidence type="ECO:0000313" key="2">
    <source>
        <dbReference type="EMBL" id="KAK8865873.1"/>
    </source>
</evidence>
<keyword evidence="3" id="KW-1185">Reference proteome</keyword>
<dbReference type="AlphaFoldDB" id="A0AAW0Z4H5"/>
<comment type="caution">
    <text evidence="2">The sequence shown here is derived from an EMBL/GenBank/DDBJ whole genome shotgun (WGS) entry which is preliminary data.</text>
</comment>
<name>A0AAW0Z4H5_9TREE</name>
<dbReference type="RefSeq" id="XP_066805352.1">
    <property type="nucleotide sequence ID" value="XM_066944151.1"/>
</dbReference>
<accession>A0AAW0Z4H5</accession>
<feature type="compositionally biased region" description="Basic and acidic residues" evidence="1">
    <location>
        <begin position="47"/>
        <end position="70"/>
    </location>
</feature>
<protein>
    <submittedName>
        <fullName evidence="2">Uncharacterized protein</fullName>
    </submittedName>
</protein>
<dbReference type="KEGG" id="kne:92178280"/>
<feature type="region of interest" description="Disordered" evidence="1">
    <location>
        <begin position="1"/>
        <end position="127"/>
    </location>
</feature>
<reference evidence="2 3" key="1">
    <citation type="journal article" date="2024" name="bioRxiv">
        <title>Comparative genomics of Cryptococcus and Kwoniella reveals pathogenesis evolution and contrasting karyotype dynamics via intercentromeric recombination or chromosome fusion.</title>
        <authorList>
            <person name="Coelho M.A."/>
            <person name="David-Palma M."/>
            <person name="Shea T."/>
            <person name="Bowers K."/>
            <person name="McGinley-Smith S."/>
            <person name="Mohammad A.W."/>
            <person name="Gnirke A."/>
            <person name="Yurkov A.M."/>
            <person name="Nowrousian M."/>
            <person name="Sun S."/>
            <person name="Cuomo C.A."/>
            <person name="Heitman J."/>
        </authorList>
    </citation>
    <scope>NUCLEOTIDE SEQUENCE [LARGE SCALE GENOMIC DNA]</scope>
    <source>
        <strain evidence="2 3">CBS 13917</strain>
    </source>
</reference>
<sequence>MIETTVGHLSSQRVDIPSLSADRYTSPFNTNSPLPASRSGGKPSKTASKDRKGRLKGDRMKLINDRRENLDSDADQEGVDNADDMAELSDSPSTTHTSSRPVTPSHPPTPQVSVTRPDTKNIGIPFDSTPRSEEIFSLAHKAEKILGLVPGSLAHAKACLENAREEIRRNAVDEPIGVNHSAFLACGQLGTGDWQNGSSYALGRGGGNGNGGGTQAKGNLGKMGTRARKAMSVVGVASSSLGGGSGAKMPNVVLGAGGKDEEAQRERRRKATDGVLYWQREVGRLEAEEHERMRRV</sequence>
<proteinExistence type="predicted"/>
<evidence type="ECO:0000256" key="1">
    <source>
        <dbReference type="SAM" id="MobiDB-lite"/>
    </source>
</evidence>
<dbReference type="Proteomes" id="UP001388673">
    <property type="component" value="Unassembled WGS sequence"/>
</dbReference>
<feature type="compositionally biased region" description="Polar residues" evidence="1">
    <location>
        <begin position="90"/>
        <end position="102"/>
    </location>
</feature>
<dbReference type="GeneID" id="92178280"/>
<dbReference type="EMBL" id="JBCAWK010000002">
    <property type="protein sequence ID" value="KAK8865873.1"/>
    <property type="molecule type" value="Genomic_DNA"/>
</dbReference>
<organism evidence="2 3">
    <name type="scientific">Kwoniella newhampshirensis</name>
    <dbReference type="NCBI Taxonomy" id="1651941"/>
    <lineage>
        <taxon>Eukaryota</taxon>
        <taxon>Fungi</taxon>
        <taxon>Dikarya</taxon>
        <taxon>Basidiomycota</taxon>
        <taxon>Agaricomycotina</taxon>
        <taxon>Tremellomycetes</taxon>
        <taxon>Tremellales</taxon>
        <taxon>Cryptococcaceae</taxon>
        <taxon>Kwoniella</taxon>
    </lineage>
</organism>
<gene>
    <name evidence="2" type="ORF">IAR55_001021</name>
</gene>
<feature type="compositionally biased region" description="Acidic residues" evidence="1">
    <location>
        <begin position="71"/>
        <end position="87"/>
    </location>
</feature>